<evidence type="ECO:0000256" key="1">
    <source>
        <dbReference type="ARBA" id="ARBA00004123"/>
    </source>
</evidence>
<dbReference type="PANTHER" id="PTHR43035:SF4">
    <property type="entry name" value="NITROREDUCTASE FAMILY PROTEIN (AFU_ORTHOLOGUE AFUA_3G03530)"/>
    <property type="match status" value="1"/>
</dbReference>
<dbReference type="RefSeq" id="XP_033598881.1">
    <property type="nucleotide sequence ID" value="XM_033748303.1"/>
</dbReference>
<evidence type="ECO:0000256" key="4">
    <source>
        <dbReference type="ARBA" id="ARBA00022490"/>
    </source>
</evidence>
<dbReference type="Gene3D" id="3.40.109.10">
    <property type="entry name" value="NADH Oxidase"/>
    <property type="match status" value="1"/>
</dbReference>
<keyword evidence="9" id="KW-1185">Reference proteome</keyword>
<dbReference type="Pfam" id="PF00881">
    <property type="entry name" value="Nitroreductase"/>
    <property type="match status" value="1"/>
</dbReference>
<evidence type="ECO:0000259" key="7">
    <source>
        <dbReference type="Pfam" id="PF00881"/>
    </source>
</evidence>
<dbReference type="InterPro" id="IPR000415">
    <property type="entry name" value="Nitroreductase-like"/>
</dbReference>
<proteinExistence type="inferred from homology"/>
<evidence type="ECO:0000256" key="3">
    <source>
        <dbReference type="ARBA" id="ARBA00007118"/>
    </source>
</evidence>
<dbReference type="GeneID" id="54489357"/>
<organism evidence="8 9">
    <name type="scientific">Pseudovirgaria hyperparasitica</name>
    <dbReference type="NCBI Taxonomy" id="470096"/>
    <lineage>
        <taxon>Eukaryota</taxon>
        <taxon>Fungi</taxon>
        <taxon>Dikarya</taxon>
        <taxon>Ascomycota</taxon>
        <taxon>Pezizomycotina</taxon>
        <taxon>Dothideomycetes</taxon>
        <taxon>Dothideomycetes incertae sedis</taxon>
        <taxon>Acrospermales</taxon>
        <taxon>Acrospermaceae</taxon>
        <taxon>Pseudovirgaria</taxon>
    </lineage>
</organism>
<dbReference type="InterPro" id="IPR033877">
    <property type="entry name" value="Frm2/Hbn1"/>
</dbReference>
<keyword evidence="4" id="KW-0963">Cytoplasm</keyword>
<dbReference type="FunFam" id="3.40.109.10:FF:000001">
    <property type="entry name" value="Nitroreductase family"/>
    <property type="match status" value="1"/>
</dbReference>
<reference evidence="8" key="1">
    <citation type="journal article" date="2020" name="Stud. Mycol.">
        <title>101 Dothideomycetes genomes: a test case for predicting lifestyles and emergence of pathogens.</title>
        <authorList>
            <person name="Haridas S."/>
            <person name="Albert R."/>
            <person name="Binder M."/>
            <person name="Bloem J."/>
            <person name="Labutti K."/>
            <person name="Salamov A."/>
            <person name="Andreopoulos B."/>
            <person name="Baker S."/>
            <person name="Barry K."/>
            <person name="Bills G."/>
            <person name="Bluhm B."/>
            <person name="Cannon C."/>
            <person name="Castanera R."/>
            <person name="Culley D."/>
            <person name="Daum C."/>
            <person name="Ezra D."/>
            <person name="Gonzalez J."/>
            <person name="Henrissat B."/>
            <person name="Kuo A."/>
            <person name="Liang C."/>
            <person name="Lipzen A."/>
            <person name="Lutzoni F."/>
            <person name="Magnuson J."/>
            <person name="Mondo S."/>
            <person name="Nolan M."/>
            <person name="Ohm R."/>
            <person name="Pangilinan J."/>
            <person name="Park H.-J."/>
            <person name="Ramirez L."/>
            <person name="Alfaro M."/>
            <person name="Sun H."/>
            <person name="Tritt A."/>
            <person name="Yoshinaga Y."/>
            <person name="Zwiers L.-H."/>
            <person name="Turgeon B."/>
            <person name="Goodwin S."/>
            <person name="Spatafora J."/>
            <person name="Crous P."/>
            <person name="Grigoriev I."/>
        </authorList>
    </citation>
    <scope>NUCLEOTIDE SEQUENCE</scope>
    <source>
        <strain evidence="8">CBS 121739</strain>
    </source>
</reference>
<dbReference type="GO" id="GO:0005737">
    <property type="term" value="C:cytoplasm"/>
    <property type="evidence" value="ECO:0007669"/>
    <property type="project" value="UniProtKB-SubCell"/>
</dbReference>
<keyword evidence="5" id="KW-0560">Oxidoreductase</keyword>
<dbReference type="CDD" id="cd02140">
    <property type="entry name" value="Frm2-like"/>
    <property type="match status" value="1"/>
</dbReference>
<evidence type="ECO:0000256" key="5">
    <source>
        <dbReference type="ARBA" id="ARBA00023002"/>
    </source>
</evidence>
<dbReference type="GO" id="GO:0016491">
    <property type="term" value="F:oxidoreductase activity"/>
    <property type="evidence" value="ECO:0007669"/>
    <property type="project" value="UniProtKB-KW"/>
</dbReference>
<sequence length="209" mass="23028">MAPITTDAYLQAVKFRRTVYPLTNKSPVSDARIEEIVQGVIGSSPSSYNTQSTRVLVLLGAQHEKLWDLVREHALPLLQGAGEDVVKSMEGRFSMFRAAYGSVLFFENKATVDEAAKTHAAVAGMFPQWSEHASAMAQVQLWTALELEGLGANLQHMNAFPPVAAAIRKQWDLPEAWILTAHLNFGTVNGEFPEHPKKLPFSETVKVAK</sequence>
<dbReference type="EMBL" id="ML996575">
    <property type="protein sequence ID" value="KAF2756430.1"/>
    <property type="molecule type" value="Genomic_DNA"/>
</dbReference>
<dbReference type="OrthoDB" id="2138173at2759"/>
<evidence type="ECO:0000313" key="8">
    <source>
        <dbReference type="EMBL" id="KAF2756430.1"/>
    </source>
</evidence>
<dbReference type="Proteomes" id="UP000799437">
    <property type="component" value="Unassembled WGS sequence"/>
</dbReference>
<protein>
    <submittedName>
        <fullName evidence="8">Nitroreductase</fullName>
    </submittedName>
</protein>
<feature type="domain" description="Nitroreductase" evidence="7">
    <location>
        <begin position="13"/>
        <end position="186"/>
    </location>
</feature>
<dbReference type="PANTHER" id="PTHR43035">
    <property type="entry name" value="FATTY ACID REPRESSION MUTANT PROTEIN 2-RELATED"/>
    <property type="match status" value="1"/>
</dbReference>
<gene>
    <name evidence="8" type="ORF">EJ05DRAFT_512095</name>
</gene>
<dbReference type="GO" id="GO:0034599">
    <property type="term" value="P:cellular response to oxidative stress"/>
    <property type="evidence" value="ECO:0007669"/>
    <property type="project" value="InterPro"/>
</dbReference>
<name>A0A6A6W3C3_9PEZI</name>
<evidence type="ECO:0000313" key="9">
    <source>
        <dbReference type="Proteomes" id="UP000799437"/>
    </source>
</evidence>
<dbReference type="AlphaFoldDB" id="A0A6A6W3C3"/>
<accession>A0A6A6W3C3</accession>
<dbReference type="SUPFAM" id="SSF55469">
    <property type="entry name" value="FMN-dependent nitroreductase-like"/>
    <property type="match status" value="1"/>
</dbReference>
<dbReference type="InterPro" id="IPR029479">
    <property type="entry name" value="Nitroreductase"/>
</dbReference>
<comment type="similarity">
    <text evidence="3">Belongs to the nitroreductase family.</text>
</comment>
<comment type="subcellular location">
    <subcellularLocation>
        <location evidence="2">Cytoplasm</location>
    </subcellularLocation>
    <subcellularLocation>
        <location evidence="1">Nucleus</location>
    </subcellularLocation>
</comment>
<evidence type="ECO:0000256" key="6">
    <source>
        <dbReference type="ARBA" id="ARBA00023242"/>
    </source>
</evidence>
<keyword evidence="6" id="KW-0539">Nucleus</keyword>
<dbReference type="GO" id="GO:0005634">
    <property type="term" value="C:nucleus"/>
    <property type="evidence" value="ECO:0007669"/>
    <property type="project" value="UniProtKB-SubCell"/>
</dbReference>
<evidence type="ECO:0000256" key="2">
    <source>
        <dbReference type="ARBA" id="ARBA00004496"/>
    </source>
</evidence>